<dbReference type="SUPFAM" id="SSF118215">
    <property type="entry name" value="Proton glutamate symport protein"/>
    <property type="match status" value="1"/>
</dbReference>
<comment type="subcellular location">
    <subcellularLocation>
        <location evidence="1">Membrane</location>
        <topology evidence="1">Multi-pass membrane protein</topology>
    </subcellularLocation>
</comment>
<evidence type="ECO:0000256" key="5">
    <source>
        <dbReference type="ARBA" id="ARBA00023136"/>
    </source>
</evidence>
<keyword evidence="3" id="KW-0812">Transmembrane</keyword>
<organism evidence="7">
    <name type="scientific">Burkholderia pseudomallei 1710a</name>
    <dbReference type="NCBI Taxonomy" id="320371"/>
    <lineage>
        <taxon>Bacteria</taxon>
        <taxon>Pseudomonadati</taxon>
        <taxon>Pseudomonadota</taxon>
        <taxon>Betaproteobacteria</taxon>
        <taxon>Burkholderiales</taxon>
        <taxon>Burkholderiaceae</taxon>
        <taxon>Burkholderia</taxon>
        <taxon>pseudomallei group</taxon>
    </lineage>
</organism>
<feature type="compositionally biased region" description="Basic residues" evidence="6">
    <location>
        <begin position="161"/>
        <end position="172"/>
    </location>
</feature>
<proteinExistence type="predicted"/>
<feature type="compositionally biased region" description="Low complexity" evidence="6">
    <location>
        <begin position="149"/>
        <end position="160"/>
    </location>
</feature>
<evidence type="ECO:0000256" key="3">
    <source>
        <dbReference type="ARBA" id="ARBA00022692"/>
    </source>
</evidence>
<reference evidence="7" key="1">
    <citation type="submission" date="2009-05" db="EMBL/GenBank/DDBJ databases">
        <authorList>
            <person name="Harkins D.M."/>
            <person name="DeShazer D."/>
            <person name="Woods D.E."/>
            <person name="Brinkac L.M."/>
            <person name="Brown K.A."/>
            <person name="Hung G.C."/>
            <person name="Tuanyok A."/>
            <person name="Zhang B."/>
            <person name="Nierman W.C."/>
        </authorList>
    </citation>
    <scope>NUCLEOTIDE SEQUENCE [LARGE SCALE GENOMIC DNA]</scope>
    <source>
        <strain evidence="7">1710a</strain>
    </source>
</reference>
<accession>A0A0E1W6H3</accession>
<dbReference type="HOGENOM" id="CLU_1375936_0_0_4"/>
<keyword evidence="2" id="KW-0813">Transport</keyword>
<keyword evidence="5" id="KW-0472">Membrane</keyword>
<evidence type="ECO:0000256" key="6">
    <source>
        <dbReference type="SAM" id="MobiDB-lite"/>
    </source>
</evidence>
<evidence type="ECO:0000256" key="2">
    <source>
        <dbReference type="ARBA" id="ARBA00022448"/>
    </source>
</evidence>
<dbReference type="AlphaFoldDB" id="A0A0E1W6H3"/>
<dbReference type="RefSeq" id="WP_004526159.1">
    <property type="nucleotide sequence ID" value="NZ_CM000832.1"/>
</dbReference>
<dbReference type="GO" id="GO:0016020">
    <property type="term" value="C:membrane"/>
    <property type="evidence" value="ECO:0007669"/>
    <property type="project" value="UniProtKB-SubCell"/>
</dbReference>
<evidence type="ECO:0000256" key="4">
    <source>
        <dbReference type="ARBA" id="ARBA00022989"/>
    </source>
</evidence>
<dbReference type="Pfam" id="PF00375">
    <property type="entry name" value="SDF"/>
    <property type="match status" value="1"/>
</dbReference>
<dbReference type="Gene3D" id="1.10.3860.10">
    <property type="entry name" value="Sodium:dicarboxylate symporter"/>
    <property type="match status" value="1"/>
</dbReference>
<protein>
    <submittedName>
        <fullName evidence="7">Putative aerobic C4-dicarboxylate transport protein</fullName>
    </submittedName>
</protein>
<dbReference type="EMBL" id="CM000832">
    <property type="protein sequence ID" value="EET08019.1"/>
    <property type="molecule type" value="Genomic_DNA"/>
</dbReference>
<gene>
    <name evidence="7" type="ORF">BURPS1710A_1050</name>
</gene>
<keyword evidence="4" id="KW-1133">Transmembrane helix</keyword>
<evidence type="ECO:0000256" key="1">
    <source>
        <dbReference type="ARBA" id="ARBA00004141"/>
    </source>
</evidence>
<name>A0A0E1W6H3_BURPE</name>
<dbReference type="InterPro" id="IPR036458">
    <property type="entry name" value="Na:dicarbo_symporter_sf"/>
</dbReference>
<dbReference type="InterPro" id="IPR001991">
    <property type="entry name" value="Na-dicarboxylate_symporter"/>
</dbReference>
<feature type="region of interest" description="Disordered" evidence="6">
    <location>
        <begin position="149"/>
        <end position="175"/>
    </location>
</feature>
<sequence length="198" mass="21343">MRLAPSVFASLVVGIARMNEIHAAGRVGMKAIVYFENASTLALAIGLVVDAMKPGARMNVEPAHVDGAAVAAHANHARRRGAIDFPMGTCRRASSRAFASGEMPGMFFFALLPAVSLAQRGARTAPFVDMTDSSRRRCSAWRASRARGALANAHRSTSRATARRRSIRHRSAPGRADPAYRLRRSLAFSAAPPMRRFA</sequence>
<dbReference type="GO" id="GO:0015293">
    <property type="term" value="F:symporter activity"/>
    <property type="evidence" value="ECO:0007669"/>
    <property type="project" value="InterPro"/>
</dbReference>
<evidence type="ECO:0000313" key="7">
    <source>
        <dbReference type="EMBL" id="EET08019.1"/>
    </source>
</evidence>
<dbReference type="Proteomes" id="UP000001812">
    <property type="component" value="Chromosome I"/>
</dbReference>